<gene>
    <name evidence="2" type="ORF">N7515_001193</name>
</gene>
<dbReference type="OrthoDB" id="4548452at2759"/>
<reference evidence="2" key="2">
    <citation type="journal article" date="2023" name="IMA Fungus">
        <title>Comparative genomic study of the Penicillium genus elucidates a diverse pangenome and 15 lateral gene transfer events.</title>
        <authorList>
            <person name="Petersen C."/>
            <person name="Sorensen T."/>
            <person name="Nielsen M.R."/>
            <person name="Sondergaard T.E."/>
            <person name="Sorensen J.L."/>
            <person name="Fitzpatrick D.A."/>
            <person name="Frisvad J.C."/>
            <person name="Nielsen K.L."/>
        </authorList>
    </citation>
    <scope>NUCLEOTIDE SEQUENCE</scope>
    <source>
        <strain evidence="2">IBT 22155</strain>
    </source>
</reference>
<name>A0A9W9HHI1_9EURO</name>
<reference evidence="2" key="1">
    <citation type="submission" date="2022-11" db="EMBL/GenBank/DDBJ databases">
        <authorList>
            <person name="Petersen C."/>
        </authorList>
    </citation>
    <scope>NUCLEOTIDE SEQUENCE</scope>
    <source>
        <strain evidence="2">IBT 22155</strain>
    </source>
</reference>
<sequence length="164" mass="19012">MSGCTNQFAIFKSSTIKLGYRLTGLWPYNPIGSIPADVSTPTTTSRFRRIEKKLDQLDSNSSEFQSTLQKLMKGSQIQAHLASELRRELSATTHAQSIREPRRHTSGKSVRLSGIISSEEVYQMKRQEKKLDDLEALHRLRPQWKKVMKELKKRCIQRGRRLRR</sequence>
<evidence type="ECO:0000313" key="3">
    <source>
        <dbReference type="Proteomes" id="UP001149079"/>
    </source>
</evidence>
<comment type="caution">
    <text evidence="2">The sequence shown here is derived from an EMBL/GenBank/DDBJ whole genome shotgun (WGS) entry which is preliminary data.</text>
</comment>
<accession>A0A9W9HHI1</accession>
<proteinExistence type="predicted"/>
<dbReference type="GeneID" id="81401107"/>
<feature type="region of interest" description="Disordered" evidence="1">
    <location>
        <begin position="90"/>
        <end position="110"/>
    </location>
</feature>
<protein>
    <submittedName>
        <fullName evidence="2">Uncharacterized protein</fullName>
    </submittedName>
</protein>
<organism evidence="2 3">
    <name type="scientific">Penicillium bovifimosum</name>
    <dbReference type="NCBI Taxonomy" id="126998"/>
    <lineage>
        <taxon>Eukaryota</taxon>
        <taxon>Fungi</taxon>
        <taxon>Dikarya</taxon>
        <taxon>Ascomycota</taxon>
        <taxon>Pezizomycotina</taxon>
        <taxon>Eurotiomycetes</taxon>
        <taxon>Eurotiomycetidae</taxon>
        <taxon>Eurotiales</taxon>
        <taxon>Aspergillaceae</taxon>
        <taxon>Penicillium</taxon>
    </lineage>
</organism>
<dbReference type="Proteomes" id="UP001149079">
    <property type="component" value="Unassembled WGS sequence"/>
</dbReference>
<dbReference type="RefSeq" id="XP_056527103.1">
    <property type="nucleotide sequence ID" value="XM_056661937.1"/>
</dbReference>
<evidence type="ECO:0000256" key="1">
    <source>
        <dbReference type="SAM" id="MobiDB-lite"/>
    </source>
</evidence>
<dbReference type="AlphaFoldDB" id="A0A9W9HHI1"/>
<evidence type="ECO:0000313" key="2">
    <source>
        <dbReference type="EMBL" id="KAJ5146629.1"/>
    </source>
</evidence>
<dbReference type="EMBL" id="JAPQKL010000001">
    <property type="protein sequence ID" value="KAJ5146629.1"/>
    <property type="molecule type" value="Genomic_DNA"/>
</dbReference>
<keyword evidence="3" id="KW-1185">Reference proteome</keyword>